<dbReference type="PROSITE" id="PS51257">
    <property type="entry name" value="PROKAR_LIPOPROTEIN"/>
    <property type="match status" value="1"/>
</dbReference>
<dbReference type="EMBL" id="LAQU01000019">
    <property type="protein sequence ID" value="KKB62528.1"/>
    <property type="molecule type" value="Genomic_DNA"/>
</dbReference>
<keyword evidence="3" id="KW-1185">Reference proteome</keyword>
<name>A0A0F5JXI3_9BURK</name>
<protein>
    <recommendedName>
        <fullName evidence="4">Lipoprotein</fullName>
    </recommendedName>
</protein>
<proteinExistence type="predicted"/>
<dbReference type="PATRIC" id="fig|28092.6.peg.3963"/>
<evidence type="ECO:0000313" key="2">
    <source>
        <dbReference type="EMBL" id="KKB62528.1"/>
    </source>
</evidence>
<dbReference type="InterPro" id="IPR042268">
    <property type="entry name" value="BamC_C"/>
</dbReference>
<dbReference type="AlphaFoldDB" id="A0A0F5JXI3"/>
<gene>
    <name evidence="2" type="ORF">WM40_16840</name>
</gene>
<dbReference type="InterPro" id="IPR010653">
    <property type="entry name" value="NlpB/DapX"/>
</dbReference>
<evidence type="ECO:0000256" key="1">
    <source>
        <dbReference type="SAM" id="SignalP"/>
    </source>
</evidence>
<feature type="signal peptide" evidence="1">
    <location>
        <begin position="1"/>
        <end position="25"/>
    </location>
</feature>
<accession>A0A0F5JXI3</accession>
<sequence>MNLKAYRPAMALLALSTVASLSGCAGLKDKLAGDKVDYSHATSVPDLKVPPGLAQPQLDSKYVAPPVAVANPGPQMSITQDGAKTIGLPTPQDPLGMHVVKDSNQQWLIVDGRSPEELWPILKTFWADNGFDIALDSPTTGVMETDWAENRAKIPNDWFRRTFGKLVDGIYSSGTRDKFRTRLERTADGGTAVYITQRGMVEKDVGTGNTATTTRWEDSPRNPELELAFMGRLMERFGLTNAQTKQLIVSARPADARVVTLDTTSGAPILRVNEPVDRAWLRVGLALDRSDFLVDESNQQTGTFIVRYANPVNDNARTSGIFGKLFKGPATKGSGAPLHVTVRADAAGSAQVMVLDVNGRPDGSREARRLVTLLKAQLS</sequence>
<organism evidence="2 3">
    <name type="scientific">Robbsia andropogonis</name>
    <dbReference type="NCBI Taxonomy" id="28092"/>
    <lineage>
        <taxon>Bacteria</taxon>
        <taxon>Pseudomonadati</taxon>
        <taxon>Pseudomonadota</taxon>
        <taxon>Betaproteobacteria</taxon>
        <taxon>Burkholderiales</taxon>
        <taxon>Burkholderiaceae</taxon>
        <taxon>Robbsia</taxon>
    </lineage>
</organism>
<dbReference type="Pfam" id="PF06804">
    <property type="entry name" value="Lipoprotein_18"/>
    <property type="match status" value="1"/>
</dbReference>
<dbReference type="Proteomes" id="UP000033618">
    <property type="component" value="Unassembled WGS sequence"/>
</dbReference>
<dbReference type="STRING" id="28092.WM40_16840"/>
<dbReference type="Gene3D" id="3.30.310.170">
    <property type="entry name" value="Outer membrane protein assembly factor BamC"/>
    <property type="match status" value="1"/>
</dbReference>
<evidence type="ECO:0000313" key="3">
    <source>
        <dbReference type="Proteomes" id="UP000033618"/>
    </source>
</evidence>
<reference evidence="2 3" key="1">
    <citation type="submission" date="2015-03" db="EMBL/GenBank/DDBJ databases">
        <title>Draft Genome Sequence of Burkholderia andropogonis type strain ICMP2807, isolated from Sorghum bicolor.</title>
        <authorList>
            <person name="Lopes-Santos L."/>
            <person name="Castro D.B."/>
            <person name="Ottoboni L.M."/>
            <person name="Park D."/>
            <person name="Weirc B.S."/>
            <person name="Destefano S.A."/>
        </authorList>
    </citation>
    <scope>NUCLEOTIDE SEQUENCE [LARGE SCALE GENOMIC DNA]</scope>
    <source>
        <strain evidence="2 3">ICMP2807</strain>
    </source>
</reference>
<dbReference type="RefSeq" id="WP_046153468.1">
    <property type="nucleotide sequence ID" value="NZ_CADFGU010000001.1"/>
</dbReference>
<evidence type="ECO:0008006" key="4">
    <source>
        <dbReference type="Google" id="ProtNLM"/>
    </source>
</evidence>
<keyword evidence="1" id="KW-0732">Signal</keyword>
<comment type="caution">
    <text evidence="2">The sequence shown here is derived from an EMBL/GenBank/DDBJ whole genome shotgun (WGS) entry which is preliminary data.</text>
</comment>
<feature type="chain" id="PRO_5002490637" description="Lipoprotein" evidence="1">
    <location>
        <begin position="26"/>
        <end position="379"/>
    </location>
</feature>